<dbReference type="InterPro" id="IPR007373">
    <property type="entry name" value="Thiamin_PyroPKinase_B1-bd"/>
</dbReference>
<comment type="caution">
    <text evidence="7">The sequence shown here is derived from an EMBL/GenBank/DDBJ whole genome shotgun (WGS) entry which is preliminary data.</text>
</comment>
<dbReference type="Pfam" id="PF04263">
    <property type="entry name" value="TPK_catalytic"/>
    <property type="match status" value="1"/>
</dbReference>
<dbReference type="PANTHER" id="PTHR41299:SF1">
    <property type="entry name" value="THIAMINE PYROPHOSPHOKINASE"/>
    <property type="match status" value="1"/>
</dbReference>
<evidence type="ECO:0000256" key="2">
    <source>
        <dbReference type="ARBA" id="ARBA00022741"/>
    </source>
</evidence>
<dbReference type="Gene3D" id="3.40.50.10240">
    <property type="entry name" value="Thiamin pyrophosphokinase, catalytic domain"/>
    <property type="match status" value="1"/>
</dbReference>
<reference evidence="7" key="1">
    <citation type="journal article" date="2020" name="mSystems">
        <title>Genome- and Community-Level Interaction Insights into Carbon Utilization and Element Cycling Functions of Hydrothermarchaeota in Hydrothermal Sediment.</title>
        <authorList>
            <person name="Zhou Z."/>
            <person name="Liu Y."/>
            <person name="Xu W."/>
            <person name="Pan J."/>
            <person name="Luo Z.H."/>
            <person name="Li M."/>
        </authorList>
    </citation>
    <scope>NUCLEOTIDE SEQUENCE [LARGE SCALE GENOMIC DNA]</scope>
    <source>
        <strain evidence="7">HyVt-527</strain>
    </source>
</reference>
<dbReference type="AlphaFoldDB" id="A0A7V5UFV8"/>
<evidence type="ECO:0000256" key="5">
    <source>
        <dbReference type="NCBIfam" id="TIGR01378"/>
    </source>
</evidence>
<keyword evidence="1 7" id="KW-0808">Transferase</keyword>
<dbReference type="InterPro" id="IPR006282">
    <property type="entry name" value="Thi_PPkinase"/>
</dbReference>
<dbReference type="GO" id="GO:0030975">
    <property type="term" value="F:thiamine binding"/>
    <property type="evidence" value="ECO:0007669"/>
    <property type="project" value="InterPro"/>
</dbReference>
<keyword evidence="4" id="KW-0067">ATP-binding</keyword>
<dbReference type="PANTHER" id="PTHR41299">
    <property type="entry name" value="THIAMINE PYROPHOSPHOKINASE"/>
    <property type="match status" value="1"/>
</dbReference>
<dbReference type="GO" id="GO:0006772">
    <property type="term" value="P:thiamine metabolic process"/>
    <property type="evidence" value="ECO:0007669"/>
    <property type="project" value="UniProtKB-UniRule"/>
</dbReference>
<dbReference type="GO" id="GO:0005524">
    <property type="term" value="F:ATP binding"/>
    <property type="evidence" value="ECO:0007669"/>
    <property type="project" value="UniProtKB-KW"/>
</dbReference>
<accession>A0A7V5UFV8</accession>
<dbReference type="CDD" id="cd07995">
    <property type="entry name" value="TPK"/>
    <property type="match status" value="1"/>
</dbReference>
<dbReference type="GO" id="GO:0016301">
    <property type="term" value="F:kinase activity"/>
    <property type="evidence" value="ECO:0007669"/>
    <property type="project" value="UniProtKB-KW"/>
</dbReference>
<proteinExistence type="predicted"/>
<dbReference type="GO" id="GO:0004788">
    <property type="term" value="F:thiamine diphosphokinase activity"/>
    <property type="evidence" value="ECO:0007669"/>
    <property type="project" value="UniProtKB-UniRule"/>
</dbReference>
<dbReference type="GO" id="GO:0009229">
    <property type="term" value="P:thiamine diphosphate biosynthetic process"/>
    <property type="evidence" value="ECO:0007669"/>
    <property type="project" value="InterPro"/>
</dbReference>
<keyword evidence="3" id="KW-0418">Kinase</keyword>
<dbReference type="SMART" id="SM00983">
    <property type="entry name" value="TPK_B1_binding"/>
    <property type="match status" value="1"/>
</dbReference>
<name>A0A7V5UFV8_CALAY</name>
<keyword evidence="2" id="KW-0547">Nucleotide-binding</keyword>
<dbReference type="Pfam" id="PF04265">
    <property type="entry name" value="TPK_B1_binding"/>
    <property type="match status" value="1"/>
</dbReference>
<dbReference type="SUPFAM" id="SSF63999">
    <property type="entry name" value="Thiamin pyrophosphokinase, catalytic domain"/>
    <property type="match status" value="1"/>
</dbReference>
<evidence type="ECO:0000256" key="4">
    <source>
        <dbReference type="ARBA" id="ARBA00022840"/>
    </source>
</evidence>
<evidence type="ECO:0000256" key="3">
    <source>
        <dbReference type="ARBA" id="ARBA00022777"/>
    </source>
</evidence>
<evidence type="ECO:0000313" key="7">
    <source>
        <dbReference type="EMBL" id="HHJ53713.1"/>
    </source>
</evidence>
<dbReference type="InterPro" id="IPR053149">
    <property type="entry name" value="TPK"/>
</dbReference>
<sequence>MEHKKAMIIANGKPPAMDTIRPYLKQADTIIAADGGSLICKKLGITPDVILGDFDSIDDDLRKHFATSQFLHRSDQNYTDIQKALNYCRQQDIRSVTLFAVFGLRNDHTSGNLIIFESFDPDIELTAVDEYGVMSRLFPGQTALPFSPGTTVSLFSLRPVINLSLEGFEYPLTGQSFAPFFLGISNVIQSSGATVSFDQGRLLLYRLVNHSGENPSS</sequence>
<dbReference type="Proteomes" id="UP000886124">
    <property type="component" value="Unassembled WGS sequence"/>
</dbReference>
<dbReference type="NCBIfam" id="TIGR01378">
    <property type="entry name" value="thi_PPkinase"/>
    <property type="match status" value="1"/>
</dbReference>
<evidence type="ECO:0000259" key="6">
    <source>
        <dbReference type="SMART" id="SM00983"/>
    </source>
</evidence>
<dbReference type="InterPro" id="IPR036759">
    <property type="entry name" value="TPK_catalytic_sf"/>
</dbReference>
<organism evidence="7">
    <name type="scientific">Caldithrix abyssi</name>
    <dbReference type="NCBI Taxonomy" id="187145"/>
    <lineage>
        <taxon>Bacteria</taxon>
        <taxon>Pseudomonadati</taxon>
        <taxon>Calditrichota</taxon>
        <taxon>Calditrichia</taxon>
        <taxon>Calditrichales</taxon>
        <taxon>Calditrichaceae</taxon>
        <taxon>Caldithrix</taxon>
    </lineage>
</organism>
<dbReference type="InterPro" id="IPR007371">
    <property type="entry name" value="TPK_catalytic"/>
</dbReference>
<dbReference type="EMBL" id="DROD01000696">
    <property type="protein sequence ID" value="HHJ53713.1"/>
    <property type="molecule type" value="Genomic_DNA"/>
</dbReference>
<gene>
    <name evidence="7" type="ORF">ENJ89_10995</name>
</gene>
<evidence type="ECO:0000256" key="1">
    <source>
        <dbReference type="ARBA" id="ARBA00022679"/>
    </source>
</evidence>
<feature type="domain" description="Thiamin pyrophosphokinase thiamin-binding" evidence="6">
    <location>
        <begin position="140"/>
        <end position="203"/>
    </location>
</feature>
<dbReference type="EC" id="2.7.6.2" evidence="5"/>
<protein>
    <recommendedName>
        <fullName evidence="5">Thiamine diphosphokinase</fullName>
        <ecNumber evidence="5">2.7.6.2</ecNumber>
    </recommendedName>
</protein>